<sequence length="1123" mass="122304">MGWPPTKTDVAARIDEGGEELSRASEALADQERAWRRRLRAVSLACELDVQEEAVRTALQNLGKLYRDLTNPERRILLFDRLPACVVVGLSGIGAVEYRQGTFWRAVSHEMGVRLETDDQRLLGEAFRRGLDRFDMARFTDFSRVNVDEILMHSGVPLSCLADFLNALLRQQARDPDVLTPAEFMEWATGPGWESRLYDLGKPLQNLLRHGGAYVEDLVDRCLELVDRLREPVFVADGLQLPESLVREAVRLAESDLLNLAAVRETGAGLGTRPRLFLDPYGSGLTLWLPPIPDTASGEVTWELVVGGEPQRVRSRSFQLGTMDTAPAVRVPLPQPIRHVDINLRGYDLSLVLPVVDPDDPLMVFADDGRRVPVSAALPPTSVWLMYPAAKDGSDPVEFVGTPLCGDEPPAPYGWEQWRLRQVNLAEVTRLRLDDKPWRNVEGGRRPKLEVSRPLPHVRSSLDAPIWAEAPHLLLPGEPGMTTGWTIRVRRPGSAQVLSVRDIQVGEDTRIDPWAEVKSPLVGAYEVTVRGPLGRGVSHKFEFVEGLTTSWTPAWRELRYTGLQPCTVTPNAADPELHVTPTAVRLTSDEPYANFLVSAHGEECAIKVAPPHLAVQVAAGGTRADWSVRPVRLETETIGETRLMVRLPGEMRAELVVFDGVDPVQRIGTSAKAPPGIARYELARIAETVQRLGTAELKVELEGLQLPVARCVPRSLATGVSVDDESGCLVVEGGVVAEGLMAGIYLPSAPWREPHVVAVGDDFRTPPLPDVVTSAGNLVVHLRIEDPWIPQEWPRWPEASNTFIIRGRAWRDIGGDSDEAALSRYLASAGPLPNSSGVIKLAFDLYQRADDVKGIGIHGDLRAVAATLLAADPRAALASTLQERLSPSVTVAPVVSSGLVMLAPQRYLSDDDEIALWGLSPVAAAIASAHQLGTMTVRSALYERIAGVCGAQMVDALLMADQDPYAGVGAFGAEAEQLAAMEPEQLDALWSAAPVVPGGLLDGDERWSAARELFDARLRPGLVSLAGTTERHLRLLVRSLERVGGPELAAAVRAREQSPGWRSLPALSIALCLASRLAARGHEPLVSDMPRLVKGHGVLARRAPRLTTVDVVLAELLVTGLDL</sequence>
<protein>
    <submittedName>
        <fullName evidence="1">Uncharacterized protein</fullName>
    </submittedName>
</protein>
<evidence type="ECO:0000313" key="2">
    <source>
        <dbReference type="Proteomes" id="UP001500307"/>
    </source>
</evidence>
<evidence type="ECO:0000313" key="1">
    <source>
        <dbReference type="EMBL" id="GAA4565697.1"/>
    </source>
</evidence>
<keyword evidence="2" id="KW-1185">Reference proteome</keyword>
<accession>A0ABP8SAU6</accession>
<organism evidence="1 2">
    <name type="scientific">Micromonospora coerulea</name>
    <dbReference type="NCBI Taxonomy" id="47856"/>
    <lineage>
        <taxon>Bacteria</taxon>
        <taxon>Bacillati</taxon>
        <taxon>Actinomycetota</taxon>
        <taxon>Actinomycetes</taxon>
        <taxon>Micromonosporales</taxon>
        <taxon>Micromonosporaceae</taxon>
        <taxon>Micromonospora</taxon>
    </lineage>
</organism>
<dbReference type="EMBL" id="BAABGU010000005">
    <property type="protein sequence ID" value="GAA4565697.1"/>
    <property type="molecule type" value="Genomic_DNA"/>
</dbReference>
<proteinExistence type="predicted"/>
<comment type="caution">
    <text evidence="1">The sequence shown here is derived from an EMBL/GenBank/DDBJ whole genome shotgun (WGS) entry which is preliminary data.</text>
</comment>
<gene>
    <name evidence="1" type="ORF">GCM10023176_14380</name>
</gene>
<name>A0ABP8SAU6_9ACTN</name>
<dbReference type="RefSeq" id="WP_346117318.1">
    <property type="nucleotide sequence ID" value="NZ_BAABGU010000005.1"/>
</dbReference>
<reference evidence="2" key="1">
    <citation type="journal article" date="2019" name="Int. J. Syst. Evol. Microbiol.">
        <title>The Global Catalogue of Microorganisms (GCM) 10K type strain sequencing project: providing services to taxonomists for standard genome sequencing and annotation.</title>
        <authorList>
            <consortium name="The Broad Institute Genomics Platform"/>
            <consortium name="The Broad Institute Genome Sequencing Center for Infectious Disease"/>
            <person name="Wu L."/>
            <person name="Ma J."/>
        </authorList>
    </citation>
    <scope>NUCLEOTIDE SEQUENCE [LARGE SCALE GENOMIC DNA]</scope>
    <source>
        <strain evidence="2">JCM 3175</strain>
    </source>
</reference>
<dbReference type="Proteomes" id="UP001500307">
    <property type="component" value="Unassembled WGS sequence"/>
</dbReference>